<protein>
    <recommendedName>
        <fullName evidence="7">Nicotinamide phosphoribosyltransferase</fullName>
        <ecNumber evidence="6">2.4.2.12</ecNumber>
    </recommendedName>
</protein>
<evidence type="ECO:0000259" key="8">
    <source>
        <dbReference type="Pfam" id="PF04095"/>
    </source>
</evidence>
<comment type="similarity">
    <text evidence="1">Belongs to the NAPRTase family.</text>
</comment>
<evidence type="ECO:0000256" key="1">
    <source>
        <dbReference type="ARBA" id="ARBA00010897"/>
    </source>
</evidence>
<reference evidence="9" key="1">
    <citation type="submission" date="2024-07" db="EMBL/GenBank/DDBJ databases">
        <authorList>
            <person name="Bringhurst R.M."/>
            <person name="Homer T.E."/>
        </authorList>
    </citation>
    <scope>NUCLEOTIDE SEQUENCE</scope>
</reference>
<sequence>MAMWLQAVTGTDFYKPGHGPLYPAGTTRKYSNFTPRSAKNFLRSKSASSYYDNKVVNFGIYGTWQELVELWDRTFFKVDKEKAVKFAKRRFDNACGMGVIKTEQIAKLHDVGYLPVTVLAIEEGKRVNIGIPLWVLYNEEEHKEHYWLVNYLETILSSYNWQQITNATIAFEYRRVMERWAAKTCDDRNHILFQGHDFSFRGMPGPEAAGRSNSGHLACFAGTDTIPAIDYLEFLYHADSDKELVGASVTATEHAVATANILSRLEEALGAIDQKELSEMPHEKYVALIDMLKLECEREFILEIISQKVNEGIVSLVCDSFDFWGVIRLLPSLRKEIEARLRNSLGMAKVVIRPDSGDPVKVITGFKLAGEYGSVEAMQEAIDNYGWEAINGEAVKIGDRYYELIDNTVGAGLAEEHIGREMTREETIGAIEALWEGFGGHVNTKGYKVLNEYVGLIYGDSITVERTEQIFQRLADKGFASSNVVLGIGSYTYQYNTRDTFGMAMKATACEVKDRLIELYKDPKTAASKKSARGFLQVEETEHFDFKLIQSADLSWGDLANGSGELRPLWMRGQFVDGTTLNAIRENIEEAIALDMANFDPEELSVAN</sequence>
<dbReference type="EMBL" id="PQ015378">
    <property type="protein sequence ID" value="XDJ14535.1"/>
    <property type="molecule type" value="Genomic_DNA"/>
</dbReference>
<evidence type="ECO:0000313" key="9">
    <source>
        <dbReference type="EMBL" id="XDJ14535.1"/>
    </source>
</evidence>
<dbReference type="PANTHER" id="PTHR43816">
    <property type="entry name" value="NICOTINAMIDE PHOSPHORIBOSYLTRANSFERASE"/>
    <property type="match status" value="1"/>
</dbReference>
<keyword evidence="4" id="KW-0808">Transferase</keyword>
<dbReference type="PANTHER" id="PTHR43816:SF1">
    <property type="entry name" value="NICOTINAMIDE PHOSPHORIBOSYLTRANSFERASE"/>
    <property type="match status" value="1"/>
</dbReference>
<dbReference type="Gene3D" id="3.20.20.70">
    <property type="entry name" value="Aldolase class I"/>
    <property type="match status" value="1"/>
</dbReference>
<accession>A0AB39CCI9</accession>
<organism evidence="9">
    <name type="scientific">Pseudomonas phage RVTF4</name>
    <dbReference type="NCBI Taxonomy" id="3236931"/>
    <lineage>
        <taxon>Viruses</taxon>
    </lineage>
</organism>
<evidence type="ECO:0000256" key="5">
    <source>
        <dbReference type="ARBA" id="ARBA00035007"/>
    </source>
</evidence>
<dbReference type="InterPro" id="IPR013785">
    <property type="entry name" value="Aldolase_TIM"/>
</dbReference>
<dbReference type="InterPro" id="IPR036068">
    <property type="entry name" value="Nicotinate_pribotase-like_C"/>
</dbReference>
<dbReference type="SUPFAM" id="SSF51690">
    <property type="entry name" value="Nicotinate/Quinolinate PRTase C-terminal domain-like"/>
    <property type="match status" value="1"/>
</dbReference>
<comment type="pathway">
    <text evidence="5">Cofactor biosynthesis; NAD(+) biosynthesis; nicotinamide D-ribonucleotide from 5-phospho-alpha-D-ribose 1-diphosphate and nicotinamide: step 1/1.</text>
</comment>
<dbReference type="InterPro" id="IPR041525">
    <property type="entry name" value="N/Namide_PRibTrfase"/>
</dbReference>
<evidence type="ECO:0000256" key="7">
    <source>
        <dbReference type="ARBA" id="ARBA00035036"/>
    </source>
</evidence>
<keyword evidence="3" id="KW-0328">Glycosyltransferase</keyword>
<dbReference type="InterPro" id="IPR016471">
    <property type="entry name" value="Nicotinamide_PRibTrfase"/>
</dbReference>
<evidence type="ECO:0000256" key="6">
    <source>
        <dbReference type="ARBA" id="ARBA00035024"/>
    </source>
</evidence>
<evidence type="ECO:0000256" key="3">
    <source>
        <dbReference type="ARBA" id="ARBA00022676"/>
    </source>
</evidence>
<evidence type="ECO:0000256" key="4">
    <source>
        <dbReference type="ARBA" id="ARBA00022679"/>
    </source>
</evidence>
<feature type="domain" description="Nicotinate/nicotinamide phosphoribosyltransferase" evidence="8">
    <location>
        <begin position="193"/>
        <end position="538"/>
    </location>
</feature>
<proteinExistence type="inferred from homology"/>
<dbReference type="GO" id="GO:0047280">
    <property type="term" value="F:nicotinamide phosphoribosyltransferase activity"/>
    <property type="evidence" value="ECO:0007669"/>
    <property type="project" value="UniProtKB-EC"/>
</dbReference>
<keyword evidence="2" id="KW-0662">Pyridine nucleotide biosynthesis</keyword>
<dbReference type="Pfam" id="PF04095">
    <property type="entry name" value="NAPRTase"/>
    <property type="match status" value="1"/>
</dbReference>
<name>A0AB39CCI9_9VIRU</name>
<evidence type="ECO:0000256" key="2">
    <source>
        <dbReference type="ARBA" id="ARBA00022642"/>
    </source>
</evidence>
<dbReference type="NCBIfam" id="NF006629">
    <property type="entry name" value="PRK09198.1"/>
    <property type="match status" value="1"/>
</dbReference>
<dbReference type="GO" id="GO:0009435">
    <property type="term" value="P:NAD+ biosynthetic process"/>
    <property type="evidence" value="ECO:0007669"/>
    <property type="project" value="InterPro"/>
</dbReference>
<dbReference type="EC" id="2.4.2.12" evidence="6"/>